<evidence type="ECO:0000256" key="20">
    <source>
        <dbReference type="ARBA" id="ARBA00036757"/>
    </source>
</evidence>
<evidence type="ECO:0000256" key="3">
    <source>
        <dbReference type="ARBA" id="ARBA00008919"/>
    </source>
</evidence>
<comment type="pathway">
    <text evidence="2">Glycolipid biosynthesis.</text>
</comment>
<reference evidence="27 28" key="1">
    <citation type="submission" date="2024-02" db="EMBL/GenBank/DDBJ databases">
        <title>Chromosome-level genome assembly of the Eurasian Minnow (Phoxinus phoxinus).</title>
        <authorList>
            <person name="Oriowo T.O."/>
            <person name="Martin S."/>
            <person name="Stange M."/>
            <person name="Chrysostomakis Y."/>
            <person name="Brown T."/>
            <person name="Winkler S."/>
            <person name="Kukowka S."/>
            <person name="Myers E.W."/>
            <person name="Bohne A."/>
        </authorList>
    </citation>
    <scope>NUCLEOTIDE SEQUENCE [LARGE SCALE GENOMIC DNA]</scope>
    <source>
        <strain evidence="27">ZFMK-TIS-60720</strain>
        <tissue evidence="27">Whole Organism</tissue>
    </source>
</reference>
<evidence type="ECO:0000256" key="11">
    <source>
        <dbReference type="ARBA" id="ARBA00023098"/>
    </source>
</evidence>
<comment type="caution">
    <text evidence="27">The sequence shown here is derived from an EMBL/GenBank/DDBJ whole genome shotgun (WGS) entry which is preliminary data.</text>
</comment>
<dbReference type="Proteomes" id="UP001364617">
    <property type="component" value="Unassembled WGS sequence"/>
</dbReference>
<name>A0AAN9CK56_9TELE</name>
<dbReference type="FunFam" id="3.40.50.11660:FF:000001">
    <property type="entry name" value="alpha-(1,3)-fucosyltransferase 9"/>
    <property type="match status" value="1"/>
</dbReference>
<sequence>MESQNSSRSCKNLFIAVALMIFFSAIFYVYYEPSVNWLNCPAVPKHEVCGDICINALKRPDQIQLVNNTCIVNFTSVRHQLTQTEAPSSQGDDLDTILLIWMFPFGQPFDLGLCSSMYDIHGCHLTADRSQFNRAHGIFFHHRDINGDLSNMPKLPRPPFQKWVWMNMESPSNSGQRSNLNNLFNLTATYRQDSDIMVPYGRISVESGGKKHDEIPHKNKLVCWIVSNWNSNYERSKYYAELTEHISIETYGHHFNRRISDQDYSDVVSSCKFYLSFENSIHKDYITEKLYNPLSLGTVPVVLGPPRKNYEEFIPGSAFIHVHDFNSPKELAEHLKLLDQNDDLYRQYFTWREHLVASGCFFGLEHACRACDHIRRNKNYRVVNDLNSWYWG</sequence>
<dbReference type="AlphaFoldDB" id="A0AAN9CK56"/>
<dbReference type="Pfam" id="PF17039">
    <property type="entry name" value="Glyco_tran_10_N"/>
    <property type="match status" value="1"/>
</dbReference>
<comment type="pathway">
    <text evidence="1">Protein modification; protein glycosylation.</text>
</comment>
<organism evidence="27 28">
    <name type="scientific">Phoxinus phoxinus</name>
    <name type="common">Eurasian minnow</name>
    <dbReference type="NCBI Taxonomy" id="58324"/>
    <lineage>
        <taxon>Eukaryota</taxon>
        <taxon>Metazoa</taxon>
        <taxon>Chordata</taxon>
        <taxon>Craniata</taxon>
        <taxon>Vertebrata</taxon>
        <taxon>Euteleostomi</taxon>
        <taxon>Actinopterygii</taxon>
        <taxon>Neopterygii</taxon>
        <taxon>Teleostei</taxon>
        <taxon>Ostariophysi</taxon>
        <taxon>Cypriniformes</taxon>
        <taxon>Leuciscidae</taxon>
        <taxon>Phoxininae</taxon>
        <taxon>Phoxinus</taxon>
    </lineage>
</organism>
<keyword evidence="7 24" id="KW-0812">Transmembrane</keyword>
<dbReference type="InterPro" id="IPR031481">
    <property type="entry name" value="Glyco_tran_10_N"/>
</dbReference>
<evidence type="ECO:0000256" key="8">
    <source>
        <dbReference type="ARBA" id="ARBA00022968"/>
    </source>
</evidence>
<keyword evidence="28" id="KW-1185">Reference proteome</keyword>
<dbReference type="GO" id="GO:0006629">
    <property type="term" value="P:lipid metabolic process"/>
    <property type="evidence" value="ECO:0007669"/>
    <property type="project" value="UniProtKB-KW"/>
</dbReference>
<keyword evidence="13" id="KW-1015">Disulfide bond</keyword>
<evidence type="ECO:0000256" key="10">
    <source>
        <dbReference type="ARBA" id="ARBA00023034"/>
    </source>
</evidence>
<evidence type="ECO:0000256" key="15">
    <source>
        <dbReference type="ARBA" id="ARBA00029329"/>
    </source>
</evidence>
<accession>A0AAN9CK56</accession>
<keyword evidence="12 24" id="KW-0472">Membrane</keyword>
<dbReference type="Pfam" id="PF00852">
    <property type="entry name" value="Glyco_transf_10"/>
    <property type="match status" value="1"/>
</dbReference>
<evidence type="ECO:0000259" key="26">
    <source>
        <dbReference type="Pfam" id="PF17039"/>
    </source>
</evidence>
<protein>
    <recommendedName>
        <fullName evidence="24">Fucosyltransferase</fullName>
        <ecNumber evidence="24">2.4.1.-</ecNumber>
    </recommendedName>
</protein>
<evidence type="ECO:0000256" key="24">
    <source>
        <dbReference type="RuleBase" id="RU003832"/>
    </source>
</evidence>
<feature type="domain" description="Fucosyltransferase N-terminal" evidence="26">
    <location>
        <begin position="96"/>
        <end position="201"/>
    </location>
</feature>
<evidence type="ECO:0000256" key="16">
    <source>
        <dbReference type="ARBA" id="ARBA00036053"/>
    </source>
</evidence>
<dbReference type="SUPFAM" id="SSF53756">
    <property type="entry name" value="UDP-Glycosyltransferase/glycogen phosphorylase"/>
    <property type="match status" value="1"/>
</dbReference>
<evidence type="ECO:0000256" key="13">
    <source>
        <dbReference type="ARBA" id="ARBA00023157"/>
    </source>
</evidence>
<keyword evidence="8" id="KW-0735">Signal-anchor</keyword>
<keyword evidence="5 24" id="KW-0328">Glycosyltransferase</keyword>
<evidence type="ECO:0000256" key="1">
    <source>
        <dbReference type="ARBA" id="ARBA00004922"/>
    </source>
</evidence>
<keyword evidence="9 24" id="KW-1133">Transmembrane helix</keyword>
<dbReference type="GO" id="GO:0032580">
    <property type="term" value="C:Golgi cisterna membrane"/>
    <property type="evidence" value="ECO:0007669"/>
    <property type="project" value="UniProtKB-SubCell"/>
</dbReference>
<evidence type="ECO:0000259" key="25">
    <source>
        <dbReference type="Pfam" id="PF00852"/>
    </source>
</evidence>
<comment type="similarity">
    <text evidence="3 24">Belongs to the glycosyltransferase 10 family.</text>
</comment>
<comment type="catalytic activity">
    <reaction evidence="17">
        <text>an alpha-Neu5Ac-(2-&gt;3)-beta-D-Gal-(1-&gt;4)-beta-D-GlcNAc-(1-&gt;3)-beta-D-Gal-(1-&gt;4)-beta-D-GlcNAc derivative + GDP-beta-L-fucose = an alpha-Neu5Ac-(2-&gt;3)-beta-D-Gal-(1-&gt;4)-beta-D-GlcNAc-(1-&gt;3)-beta-D-Gal-(1-&gt;4)-[alpha-L-Fuc-(1-&gt;3)]-beta-D-GlcNAc derivative + GDP + H(+)</text>
        <dbReference type="Rhea" id="RHEA:68044"/>
        <dbReference type="ChEBI" id="CHEBI:15378"/>
        <dbReference type="ChEBI" id="CHEBI:57273"/>
        <dbReference type="ChEBI" id="CHEBI:58189"/>
        <dbReference type="ChEBI" id="CHEBI:145343"/>
        <dbReference type="ChEBI" id="CHEBI:176900"/>
    </reaction>
    <physiologicalReaction direction="left-to-right" evidence="17">
        <dbReference type="Rhea" id="RHEA:68045"/>
    </physiologicalReaction>
</comment>
<evidence type="ECO:0000313" key="28">
    <source>
        <dbReference type="Proteomes" id="UP001364617"/>
    </source>
</evidence>
<dbReference type="InterPro" id="IPR038577">
    <property type="entry name" value="GT10-like_C_sf"/>
</dbReference>
<evidence type="ECO:0000256" key="9">
    <source>
        <dbReference type="ARBA" id="ARBA00022989"/>
    </source>
</evidence>
<comment type="catalytic activity">
    <reaction evidence="22">
        <text>beta-D-Gal-(1-&gt;4)-beta-D-GlcNAc-(1-&gt;3)-beta-D-Gal-(1-&gt;4)-D-Glc + GDP-beta-L-fucose = beta-D-Gal-(1-&gt;4)-[alpha-L-Fuc-(1-&gt;3)]-beta-D-GlcNAc-(1-&gt;3)-beta-D-Gal-(1-&gt;4)-D-Glc + GDP + H(+)</text>
        <dbReference type="Rhea" id="RHEA:77187"/>
        <dbReference type="ChEBI" id="CHEBI:15378"/>
        <dbReference type="ChEBI" id="CHEBI:57273"/>
        <dbReference type="ChEBI" id="CHEBI:58189"/>
        <dbReference type="ChEBI" id="CHEBI:60239"/>
        <dbReference type="ChEBI" id="CHEBI:61352"/>
    </reaction>
    <physiologicalReaction direction="left-to-right" evidence="22">
        <dbReference type="Rhea" id="RHEA:77188"/>
    </physiologicalReaction>
</comment>
<evidence type="ECO:0000256" key="14">
    <source>
        <dbReference type="ARBA" id="ARBA00023180"/>
    </source>
</evidence>
<gene>
    <name evidence="27" type="ORF">R3I93_016680</name>
</gene>
<comment type="catalytic activity">
    <reaction evidence="16">
        <text>alpha-D-galactosyl-(1-&gt;3)-beta-D-galactosyl-(1-&gt;4)-N-acetyl-beta-D-glucosaminyl-(1-&gt;3)-beta-D-galactosyl-(1-&gt;4)-beta-D-glucosyl-(1&lt;-&gt;1')-ceramide + GDP-beta-L-fucose = a neolactoside IV(3)-alpha-Gal,III(3)-alpha-Fuc-nLc4Cer + GDP + H(+)</text>
        <dbReference type="Rhea" id="RHEA:48380"/>
        <dbReference type="ChEBI" id="CHEBI:15378"/>
        <dbReference type="ChEBI" id="CHEBI:57273"/>
        <dbReference type="ChEBI" id="CHEBI:58189"/>
        <dbReference type="ChEBI" id="CHEBI:90380"/>
        <dbReference type="ChEBI" id="CHEBI:90381"/>
    </reaction>
    <physiologicalReaction direction="left-to-right" evidence="16">
        <dbReference type="Rhea" id="RHEA:48381"/>
    </physiologicalReaction>
</comment>
<evidence type="ECO:0000256" key="2">
    <source>
        <dbReference type="ARBA" id="ARBA00004934"/>
    </source>
</evidence>
<evidence type="ECO:0000256" key="5">
    <source>
        <dbReference type="ARBA" id="ARBA00022676"/>
    </source>
</evidence>
<feature type="domain" description="Fucosyltransferase C-terminal" evidence="25">
    <location>
        <begin position="216"/>
        <end position="389"/>
    </location>
</feature>
<dbReference type="Gene3D" id="3.40.50.11660">
    <property type="entry name" value="Glycosyl transferase family 10, C-terminal domain"/>
    <property type="match status" value="1"/>
</dbReference>
<dbReference type="EMBL" id="JAYKXH010000017">
    <property type="protein sequence ID" value="KAK7139622.1"/>
    <property type="molecule type" value="Genomic_DNA"/>
</dbReference>
<evidence type="ECO:0000256" key="18">
    <source>
        <dbReference type="ARBA" id="ARBA00036295"/>
    </source>
</evidence>
<comment type="catalytic activity">
    <reaction evidence="23">
        <text>an alpha-L-Fuc-(1-&gt;2)-beta-D-Gal-(1-&gt;4)-beta-D-GlcNAc derivative + GDP-beta-L-fucose = an alpha-L-Fuc-(1-&gt;2)-beta-D-Gal-(1-&gt;4)-[alpha-L-Fuc-(1-&gt;3)]-beta-D-GlcNAc derivative + GDP + H(+)</text>
        <dbReference type="Rhea" id="RHEA:77191"/>
        <dbReference type="ChEBI" id="CHEBI:15378"/>
        <dbReference type="ChEBI" id="CHEBI:57273"/>
        <dbReference type="ChEBI" id="CHEBI:58189"/>
        <dbReference type="ChEBI" id="CHEBI:133510"/>
        <dbReference type="ChEBI" id="CHEBI:195560"/>
    </reaction>
    <physiologicalReaction direction="left-to-right" evidence="23">
        <dbReference type="Rhea" id="RHEA:77192"/>
    </physiologicalReaction>
</comment>
<evidence type="ECO:0000256" key="23">
    <source>
        <dbReference type="ARBA" id="ARBA00043838"/>
    </source>
</evidence>
<evidence type="ECO:0000256" key="21">
    <source>
        <dbReference type="ARBA" id="ARBA00037848"/>
    </source>
</evidence>
<keyword evidence="14" id="KW-0325">Glycoprotein</keyword>
<dbReference type="PANTHER" id="PTHR11929:SF10">
    <property type="entry name" value="4-GALACTOSYL-N-ACETYLGLUCOSAMINIDE 3-ALPHA-L-FUCOSYLTRANSFERASE 9"/>
    <property type="match status" value="1"/>
</dbReference>
<comment type="catalytic activity">
    <reaction evidence="15">
        <text>a beta-D-galactosyl-(1-&gt;4)-N-acetyl-beta-D-glucosaminyl derivative + GDP-beta-L-fucose = a beta-D-galactosyl-(1-&gt;4)-[alpha-L-fucosyl-(1-&gt;3)]-N-acetyl-beta-D-glucosaminyl derivative + GDP + H(+)</text>
        <dbReference type="Rhea" id="RHEA:14257"/>
        <dbReference type="ChEBI" id="CHEBI:15378"/>
        <dbReference type="ChEBI" id="CHEBI:57273"/>
        <dbReference type="ChEBI" id="CHEBI:58189"/>
        <dbReference type="ChEBI" id="CHEBI:133507"/>
        <dbReference type="ChEBI" id="CHEBI:137941"/>
        <dbReference type="EC" id="2.4.1.152"/>
    </reaction>
    <physiologicalReaction direction="left-to-right" evidence="15">
        <dbReference type="Rhea" id="RHEA:14258"/>
    </physiologicalReaction>
</comment>
<keyword evidence="6 24" id="KW-0808">Transferase</keyword>
<dbReference type="GO" id="GO:0017083">
    <property type="term" value="F:4-galactosyl-N-acetylglucosaminide 3-alpha-L-fucosyltransferase activity"/>
    <property type="evidence" value="ECO:0007669"/>
    <property type="project" value="UniProtKB-EC"/>
</dbReference>
<comment type="catalytic activity">
    <reaction evidence="19">
        <text>an N-acetyl-alpha-neuraminyl-(2-&gt;3)-beta-D-galactosyl-(1-&gt;4)-N-acetyl-beta-D-glucosaminyl derivative + GDP-beta-L-fucose = an alpha-Neu5Ac-(2-&gt;3)-beta-D-Gal-(1-&gt;4)-[alpha-L-Fuc-(1-&gt;3)]-beta-D-GlcNAc derivative + GDP + H(+)</text>
        <dbReference type="Rhea" id="RHEA:56076"/>
        <dbReference type="ChEBI" id="CHEBI:15378"/>
        <dbReference type="ChEBI" id="CHEBI:57273"/>
        <dbReference type="ChEBI" id="CHEBI:58189"/>
        <dbReference type="ChEBI" id="CHEBI:136545"/>
        <dbReference type="ChEBI" id="CHEBI:139509"/>
    </reaction>
    <physiologicalReaction direction="left-to-right" evidence="19">
        <dbReference type="Rhea" id="RHEA:56077"/>
    </physiologicalReaction>
</comment>
<keyword evidence="10 24" id="KW-0333">Golgi apparatus</keyword>
<evidence type="ECO:0000256" key="12">
    <source>
        <dbReference type="ARBA" id="ARBA00023136"/>
    </source>
</evidence>
<evidence type="ECO:0000256" key="4">
    <source>
        <dbReference type="ARBA" id="ARBA00011738"/>
    </source>
</evidence>
<feature type="transmembrane region" description="Helical" evidence="24">
    <location>
        <begin position="12"/>
        <end position="31"/>
    </location>
</feature>
<dbReference type="PANTHER" id="PTHR11929">
    <property type="entry name" value="ALPHA- 1,3 -FUCOSYLTRANSFERASE"/>
    <property type="match status" value="1"/>
</dbReference>
<evidence type="ECO:0000256" key="17">
    <source>
        <dbReference type="ARBA" id="ARBA00036234"/>
    </source>
</evidence>
<comment type="subcellular location">
    <subcellularLocation>
        <location evidence="24">Golgi apparatus</location>
        <location evidence="24">Golgi stack membrane</location>
        <topology evidence="24">Single-pass type II membrane protein</topology>
    </subcellularLocation>
    <subcellularLocation>
        <location evidence="21">Golgi apparatus</location>
        <location evidence="21">trans-Golgi network membrane</location>
        <topology evidence="21">Single-pass type II membrane protein</topology>
    </subcellularLocation>
</comment>
<dbReference type="EC" id="2.4.1.-" evidence="24"/>
<dbReference type="InterPro" id="IPR055270">
    <property type="entry name" value="Glyco_tran_10_C"/>
</dbReference>
<evidence type="ECO:0000256" key="7">
    <source>
        <dbReference type="ARBA" id="ARBA00022692"/>
    </source>
</evidence>
<evidence type="ECO:0000256" key="19">
    <source>
        <dbReference type="ARBA" id="ARBA00036481"/>
    </source>
</evidence>
<evidence type="ECO:0000313" key="27">
    <source>
        <dbReference type="EMBL" id="KAK7139622.1"/>
    </source>
</evidence>
<evidence type="ECO:0000256" key="22">
    <source>
        <dbReference type="ARBA" id="ARBA00043828"/>
    </source>
</evidence>
<proteinExistence type="inferred from homology"/>
<evidence type="ECO:0000256" key="6">
    <source>
        <dbReference type="ARBA" id="ARBA00022679"/>
    </source>
</evidence>
<dbReference type="InterPro" id="IPR001503">
    <property type="entry name" value="Glyco_trans_10"/>
</dbReference>
<comment type="catalytic activity">
    <reaction evidence="20">
        <text>a neolactoside nLc4Cer + GDP-beta-L-fucose = a neolactoside III(3)-alpha-Fuc-nLc4Cer + GDP + H(+)</text>
        <dbReference type="Rhea" id="RHEA:48376"/>
        <dbReference type="ChEBI" id="CHEBI:15378"/>
        <dbReference type="ChEBI" id="CHEBI:57273"/>
        <dbReference type="ChEBI" id="CHEBI:58189"/>
        <dbReference type="ChEBI" id="CHEBI:90376"/>
        <dbReference type="ChEBI" id="CHEBI:90379"/>
    </reaction>
    <physiologicalReaction direction="left-to-right" evidence="20">
        <dbReference type="Rhea" id="RHEA:48377"/>
    </physiologicalReaction>
</comment>
<comment type="subunit">
    <text evidence="4">Homodimer.</text>
</comment>
<comment type="catalytic activity">
    <reaction evidence="18">
        <text>alpha-N-glycoloylneuraminosyl-(2-&gt;3)-beta-D-galactosyl-(1-&gt;4)-N-acetyl-beta-D-glucosaminyl-(1-&gt;3)-beta-D-galactosyl-(1-&gt;4)-N-acetyl-beta-D-glucosaminyl-(1-&gt;3)-beta-D-galactosyl-(1-&gt;4)-beta-D-glucosyl-(1&lt;-&gt;1')-ceramide + GDP-beta-L-fucose = alpha-N-glycoloylneuraminosyl-(2-&gt;3)-beta-D-galactosyl-(1-&gt;4)-N-acetyl-beta-D-glucosaminyl-(1-&gt;3)-beta-D-galactosyl-(1-&gt;4)-[alpha-L-fucosyl-(1-&gt;3)]-N-acetyl-beta-D-glucosaminyl-(1-&gt;3)-beta-D-galactosyl-(1-&gt;4)-beta-D-glucosyl-(1&lt;-&gt;1')-ceramide + GDP + H(+)</text>
        <dbReference type="Rhea" id="RHEA:48388"/>
        <dbReference type="ChEBI" id="CHEBI:15378"/>
        <dbReference type="ChEBI" id="CHEBI:57273"/>
        <dbReference type="ChEBI" id="CHEBI:58189"/>
        <dbReference type="ChEBI" id="CHEBI:90383"/>
        <dbReference type="ChEBI" id="CHEBI:90384"/>
    </reaction>
    <physiologicalReaction direction="left-to-right" evidence="18">
        <dbReference type="Rhea" id="RHEA:48389"/>
    </physiologicalReaction>
</comment>
<keyword evidence="11" id="KW-0443">Lipid metabolism</keyword>